<proteinExistence type="predicted"/>
<sequence>MSADPINIQPTQAAIHYLASTTLQQHHTDDFMTSA</sequence>
<dbReference type="EMBL" id="CCFA01002828">
    <property type="protein sequence ID" value="CDW98091.1"/>
    <property type="molecule type" value="Genomic_DNA"/>
</dbReference>
<accession>A0A0F7S6S5</accession>
<gene>
    <name evidence="1" type="primary">SSCI47260.1</name>
</gene>
<evidence type="ECO:0000313" key="2">
    <source>
        <dbReference type="Proteomes" id="UP000242770"/>
    </source>
</evidence>
<keyword evidence="2" id="KW-1185">Reference proteome</keyword>
<evidence type="ECO:0000313" key="1">
    <source>
        <dbReference type="EMBL" id="CDW98091.1"/>
    </source>
</evidence>
<dbReference type="AlphaFoldDB" id="A0A0F7S6S5"/>
<name>A0A0F7S6S5_9BASI</name>
<protein>
    <submittedName>
        <fullName evidence="1">Uncharacterized protein</fullName>
    </submittedName>
</protein>
<dbReference type="Proteomes" id="UP000242770">
    <property type="component" value="Unassembled WGS sequence"/>
</dbReference>
<organism evidence="1 2">
    <name type="scientific">Sporisorium scitamineum</name>
    <dbReference type="NCBI Taxonomy" id="49012"/>
    <lineage>
        <taxon>Eukaryota</taxon>
        <taxon>Fungi</taxon>
        <taxon>Dikarya</taxon>
        <taxon>Basidiomycota</taxon>
        <taxon>Ustilaginomycotina</taxon>
        <taxon>Ustilaginomycetes</taxon>
        <taxon>Ustilaginales</taxon>
        <taxon>Ustilaginaceae</taxon>
        <taxon>Sporisorium</taxon>
    </lineage>
</organism>
<reference evidence="2" key="1">
    <citation type="submission" date="2014-06" db="EMBL/GenBank/DDBJ databases">
        <authorList>
            <person name="Berkman P.J."/>
        </authorList>
    </citation>
    <scope>NUCLEOTIDE SEQUENCE [LARGE SCALE GENOMIC DNA]</scope>
</reference>